<evidence type="ECO:0000313" key="3">
    <source>
        <dbReference type="Proteomes" id="UP001321520"/>
    </source>
</evidence>
<sequence>MHEWLITTRTFQQRLFGSDSGTTGVDDDFAARGFRNIGAWILGRNLFAPSRGAWSDMDWKGWWGNSPPYHGPTFILTHHERDPIEMKDGTTFYFVTGGILQALDRAIASASGSDVRVGGGANTIRQFLGADLIDEMHMAIAPVLLGSGERLFEEIDLRALGYECDQFVPTENATHVVLNKSHGNRPGRMEF</sequence>
<accession>A0ABY9EC60</accession>
<dbReference type="Proteomes" id="UP001321520">
    <property type="component" value="Chromosome"/>
</dbReference>
<evidence type="ECO:0000313" key="2">
    <source>
        <dbReference type="EMBL" id="WKD49668.1"/>
    </source>
</evidence>
<evidence type="ECO:0000259" key="1">
    <source>
        <dbReference type="Pfam" id="PF01872"/>
    </source>
</evidence>
<protein>
    <submittedName>
        <fullName evidence="2">Dihydrofolate reductase family protein</fullName>
    </submittedName>
</protein>
<dbReference type="InterPro" id="IPR024072">
    <property type="entry name" value="DHFR-like_dom_sf"/>
</dbReference>
<dbReference type="PANTHER" id="PTHR38011">
    <property type="entry name" value="DIHYDROFOLATE REDUCTASE FAMILY PROTEIN (AFU_ORTHOLOGUE AFUA_8G06820)"/>
    <property type="match status" value="1"/>
</dbReference>
<proteinExistence type="predicted"/>
<name>A0ABY9EC60_9GAMM</name>
<dbReference type="InterPro" id="IPR002734">
    <property type="entry name" value="RibDG_C"/>
</dbReference>
<reference evidence="2 3" key="1">
    <citation type="submission" date="2022-05" db="EMBL/GenBank/DDBJ databases">
        <title>Microbulbifer sp. nov., isolated from sponge.</title>
        <authorList>
            <person name="Gao L."/>
        </authorList>
    </citation>
    <scope>NUCLEOTIDE SEQUENCE [LARGE SCALE GENOMIC DNA]</scope>
    <source>
        <strain evidence="2 3">MI-G</strain>
    </source>
</reference>
<feature type="domain" description="Bacterial bifunctional deaminase-reductase C-terminal" evidence="1">
    <location>
        <begin position="27"/>
        <end position="168"/>
    </location>
</feature>
<dbReference type="Gene3D" id="3.40.430.10">
    <property type="entry name" value="Dihydrofolate Reductase, subunit A"/>
    <property type="match status" value="1"/>
</dbReference>
<dbReference type="RefSeq" id="WP_301415520.1">
    <property type="nucleotide sequence ID" value="NZ_CP098023.1"/>
</dbReference>
<gene>
    <name evidence="2" type="ORF">M8T91_17535</name>
</gene>
<keyword evidence="3" id="KW-1185">Reference proteome</keyword>
<dbReference type="InterPro" id="IPR050765">
    <property type="entry name" value="Riboflavin_Biosynth_HTPR"/>
</dbReference>
<dbReference type="Pfam" id="PF01872">
    <property type="entry name" value="RibD_C"/>
    <property type="match status" value="1"/>
</dbReference>
<dbReference type="EMBL" id="CP098023">
    <property type="protein sequence ID" value="WKD49668.1"/>
    <property type="molecule type" value="Genomic_DNA"/>
</dbReference>
<dbReference type="PANTHER" id="PTHR38011:SF12">
    <property type="entry name" value="BIFUNCTIONAL DEAMINASE-REDUCTASE DOMAIN PROTEIN"/>
    <property type="match status" value="1"/>
</dbReference>
<organism evidence="2 3">
    <name type="scientific">Microbulbifer spongiae</name>
    <dbReference type="NCBI Taxonomy" id="2944933"/>
    <lineage>
        <taxon>Bacteria</taxon>
        <taxon>Pseudomonadati</taxon>
        <taxon>Pseudomonadota</taxon>
        <taxon>Gammaproteobacteria</taxon>
        <taxon>Cellvibrionales</taxon>
        <taxon>Microbulbiferaceae</taxon>
        <taxon>Microbulbifer</taxon>
    </lineage>
</organism>
<dbReference type="SUPFAM" id="SSF53597">
    <property type="entry name" value="Dihydrofolate reductase-like"/>
    <property type="match status" value="1"/>
</dbReference>